<accession>A0A8J9V7J8</accession>
<proteinExistence type="predicted"/>
<dbReference type="OrthoDB" id="7038560at2759"/>
<evidence type="ECO:0000313" key="1">
    <source>
        <dbReference type="EMBL" id="CAH0726692.1"/>
    </source>
</evidence>
<evidence type="ECO:0000313" key="2">
    <source>
        <dbReference type="Proteomes" id="UP000838878"/>
    </source>
</evidence>
<feature type="non-terminal residue" evidence="1">
    <location>
        <position position="102"/>
    </location>
</feature>
<gene>
    <name evidence="1" type="ORF">BINO364_LOCUS12124</name>
</gene>
<dbReference type="AlphaFoldDB" id="A0A8J9V7J8"/>
<protein>
    <submittedName>
        <fullName evidence="1">Uncharacterized protein</fullName>
    </submittedName>
</protein>
<reference evidence="1" key="1">
    <citation type="submission" date="2021-12" db="EMBL/GenBank/DDBJ databases">
        <authorList>
            <person name="Martin H S."/>
        </authorList>
    </citation>
    <scope>NUCLEOTIDE SEQUENCE</scope>
</reference>
<keyword evidence="2" id="KW-1185">Reference proteome</keyword>
<dbReference type="EMBL" id="OV170226">
    <property type="protein sequence ID" value="CAH0726692.1"/>
    <property type="molecule type" value="Genomic_DNA"/>
</dbReference>
<organism evidence="1 2">
    <name type="scientific">Brenthis ino</name>
    <name type="common">lesser marbled fritillary</name>
    <dbReference type="NCBI Taxonomy" id="405034"/>
    <lineage>
        <taxon>Eukaryota</taxon>
        <taxon>Metazoa</taxon>
        <taxon>Ecdysozoa</taxon>
        <taxon>Arthropoda</taxon>
        <taxon>Hexapoda</taxon>
        <taxon>Insecta</taxon>
        <taxon>Pterygota</taxon>
        <taxon>Neoptera</taxon>
        <taxon>Endopterygota</taxon>
        <taxon>Lepidoptera</taxon>
        <taxon>Glossata</taxon>
        <taxon>Ditrysia</taxon>
        <taxon>Papilionoidea</taxon>
        <taxon>Nymphalidae</taxon>
        <taxon>Heliconiinae</taxon>
        <taxon>Argynnini</taxon>
        <taxon>Brenthis</taxon>
    </lineage>
</organism>
<dbReference type="Proteomes" id="UP000838878">
    <property type="component" value="Chromosome 6"/>
</dbReference>
<sequence>MNGPDSRHHSYASMPNVLFDYVCVFNEKARLLSGAHLLRRRGREIAAAGNDGEPPRVHRFRYAKNVQIRAANVHGRVAYARAEAVGVCTSRFATARIRIKDL</sequence>
<name>A0A8J9V7J8_9NEOP</name>